<dbReference type="Proteomes" id="UP000521943">
    <property type="component" value="Unassembled WGS sequence"/>
</dbReference>
<dbReference type="EMBL" id="JACGCI010000029">
    <property type="protein sequence ID" value="KAF6755527.1"/>
    <property type="molecule type" value="Genomic_DNA"/>
</dbReference>
<proteinExistence type="predicted"/>
<evidence type="ECO:0000313" key="2">
    <source>
        <dbReference type="EMBL" id="KAF6755527.1"/>
    </source>
</evidence>
<feature type="region of interest" description="Disordered" evidence="1">
    <location>
        <begin position="74"/>
        <end position="122"/>
    </location>
</feature>
<reference evidence="2 3" key="1">
    <citation type="submission" date="2020-07" db="EMBL/GenBank/DDBJ databases">
        <title>Comparative genomics of pyrophilous fungi reveals a link between fire events and developmental genes.</title>
        <authorList>
            <consortium name="DOE Joint Genome Institute"/>
            <person name="Steindorff A.S."/>
            <person name="Carver A."/>
            <person name="Calhoun S."/>
            <person name="Stillman K."/>
            <person name="Liu H."/>
            <person name="Lipzen A."/>
            <person name="Pangilinan J."/>
            <person name="Labutti K."/>
            <person name="Bruns T.D."/>
            <person name="Grigoriev I.V."/>
        </authorList>
    </citation>
    <scope>NUCLEOTIDE SEQUENCE [LARGE SCALE GENOMIC DNA]</scope>
    <source>
        <strain evidence="2 3">CBS 144469</strain>
    </source>
</reference>
<dbReference type="AlphaFoldDB" id="A0A8H6I065"/>
<organism evidence="2 3">
    <name type="scientific">Ephemerocybe angulata</name>
    <dbReference type="NCBI Taxonomy" id="980116"/>
    <lineage>
        <taxon>Eukaryota</taxon>
        <taxon>Fungi</taxon>
        <taxon>Dikarya</taxon>
        <taxon>Basidiomycota</taxon>
        <taxon>Agaricomycotina</taxon>
        <taxon>Agaricomycetes</taxon>
        <taxon>Agaricomycetidae</taxon>
        <taxon>Agaricales</taxon>
        <taxon>Agaricineae</taxon>
        <taxon>Psathyrellaceae</taxon>
        <taxon>Ephemerocybe</taxon>
    </lineage>
</organism>
<name>A0A8H6I065_9AGAR</name>
<protein>
    <submittedName>
        <fullName evidence="2">Uncharacterized protein</fullName>
    </submittedName>
</protein>
<comment type="caution">
    <text evidence="2">The sequence shown here is derived from an EMBL/GenBank/DDBJ whole genome shotgun (WGS) entry which is preliminary data.</text>
</comment>
<gene>
    <name evidence="2" type="ORF">DFP72DRAFT_1169446</name>
</gene>
<sequence>MPRAPSPSTHLAVFNDGSAPPHVELAGLAHPAPVIPAPPHLRRPSRVSKLDPLLAHIHLLLLLRDLRVRHRASPAPTLATPPEPAIGPAPHPARPRHRTARVERAERARQRRRGAHDRHRCRHRRAALPGVPLRRPHKHKRLREPAQPMQPQLLSHWPAPAGQHLSSAQPIARSVSARSAQIGSVPSSPPSPIHVPTNWLSFISLTTSVSTVDPPPPRASVALLDNVGGE</sequence>
<feature type="compositionally biased region" description="Basic residues" evidence="1">
    <location>
        <begin position="109"/>
        <end position="122"/>
    </location>
</feature>
<keyword evidence="3" id="KW-1185">Reference proteome</keyword>
<evidence type="ECO:0000313" key="3">
    <source>
        <dbReference type="Proteomes" id="UP000521943"/>
    </source>
</evidence>
<accession>A0A8H6I065</accession>
<evidence type="ECO:0000256" key="1">
    <source>
        <dbReference type="SAM" id="MobiDB-lite"/>
    </source>
</evidence>
<feature type="compositionally biased region" description="Pro residues" evidence="1">
    <location>
        <begin position="79"/>
        <end position="92"/>
    </location>
</feature>